<gene>
    <name evidence="2" type="ORF">Scep_016247</name>
</gene>
<sequence>MATDMTAITFGEEIRSTPTALELCLYFHTKDHDDVTFLDQRVETIVRDDKGRTYELEWTPSGSRRRHAGAGSSRPMSTSDEPIEQLREKIKEMQRSLLRVINDKTLDRDQLFEMHGRLGRIEQALMDRFGISFAPPTDPIDDSEIDQDPDD</sequence>
<accession>A0AAP0IM95</accession>
<feature type="region of interest" description="Disordered" evidence="1">
    <location>
        <begin position="57"/>
        <end position="83"/>
    </location>
</feature>
<feature type="region of interest" description="Disordered" evidence="1">
    <location>
        <begin position="132"/>
        <end position="151"/>
    </location>
</feature>
<proteinExistence type="predicted"/>
<comment type="caution">
    <text evidence="2">The sequence shown here is derived from an EMBL/GenBank/DDBJ whole genome shotgun (WGS) entry which is preliminary data.</text>
</comment>
<evidence type="ECO:0000256" key="1">
    <source>
        <dbReference type="SAM" id="MobiDB-lite"/>
    </source>
</evidence>
<protein>
    <submittedName>
        <fullName evidence="2">Uncharacterized protein</fullName>
    </submittedName>
</protein>
<reference evidence="2 3" key="1">
    <citation type="submission" date="2024-01" db="EMBL/GenBank/DDBJ databases">
        <title>Genome assemblies of Stephania.</title>
        <authorList>
            <person name="Yang L."/>
        </authorList>
    </citation>
    <scope>NUCLEOTIDE SEQUENCE [LARGE SCALE GENOMIC DNA]</scope>
    <source>
        <strain evidence="2">JXDWG</strain>
        <tissue evidence="2">Leaf</tissue>
    </source>
</reference>
<dbReference type="AlphaFoldDB" id="A0AAP0IM95"/>
<dbReference type="EMBL" id="JBBNAG010000007">
    <property type="protein sequence ID" value="KAK9118154.1"/>
    <property type="molecule type" value="Genomic_DNA"/>
</dbReference>
<evidence type="ECO:0000313" key="3">
    <source>
        <dbReference type="Proteomes" id="UP001419268"/>
    </source>
</evidence>
<keyword evidence="3" id="KW-1185">Reference proteome</keyword>
<organism evidence="2 3">
    <name type="scientific">Stephania cephalantha</name>
    <dbReference type="NCBI Taxonomy" id="152367"/>
    <lineage>
        <taxon>Eukaryota</taxon>
        <taxon>Viridiplantae</taxon>
        <taxon>Streptophyta</taxon>
        <taxon>Embryophyta</taxon>
        <taxon>Tracheophyta</taxon>
        <taxon>Spermatophyta</taxon>
        <taxon>Magnoliopsida</taxon>
        <taxon>Ranunculales</taxon>
        <taxon>Menispermaceae</taxon>
        <taxon>Menispermoideae</taxon>
        <taxon>Cissampelideae</taxon>
        <taxon>Stephania</taxon>
    </lineage>
</organism>
<name>A0AAP0IM95_9MAGN</name>
<dbReference type="Proteomes" id="UP001419268">
    <property type="component" value="Unassembled WGS sequence"/>
</dbReference>
<feature type="compositionally biased region" description="Acidic residues" evidence="1">
    <location>
        <begin position="139"/>
        <end position="151"/>
    </location>
</feature>
<evidence type="ECO:0000313" key="2">
    <source>
        <dbReference type="EMBL" id="KAK9118154.1"/>
    </source>
</evidence>